<evidence type="ECO:0000313" key="2">
    <source>
        <dbReference type="EMBL" id="MBK0421130.1"/>
    </source>
</evidence>
<dbReference type="Pfam" id="PF13602">
    <property type="entry name" value="ADH_zinc_N_2"/>
    <property type="match status" value="1"/>
</dbReference>
<accession>A0A934UWM6</accession>
<dbReference type="AlphaFoldDB" id="A0A934UWM6"/>
<name>A0A934UWM6_9MICO</name>
<keyword evidence="3" id="KW-1185">Reference proteome</keyword>
<dbReference type="SUPFAM" id="SSF51735">
    <property type="entry name" value="NAD(P)-binding Rossmann-fold domains"/>
    <property type="match status" value="1"/>
</dbReference>
<dbReference type="InterPro" id="IPR036291">
    <property type="entry name" value="NAD(P)-bd_dom_sf"/>
</dbReference>
<gene>
    <name evidence="2" type="ORF">JD292_03420</name>
</gene>
<dbReference type="InterPro" id="IPR013154">
    <property type="entry name" value="ADH-like_N"/>
</dbReference>
<dbReference type="PANTHER" id="PTHR43482:SF1">
    <property type="entry name" value="PROTEIN AST1-RELATED"/>
    <property type="match status" value="1"/>
</dbReference>
<dbReference type="InterPro" id="IPR020843">
    <property type="entry name" value="ER"/>
</dbReference>
<evidence type="ECO:0000259" key="1">
    <source>
        <dbReference type="SMART" id="SM00829"/>
    </source>
</evidence>
<proteinExistence type="predicted"/>
<dbReference type="Gene3D" id="3.90.180.10">
    <property type="entry name" value="Medium-chain alcohol dehydrogenases, catalytic domain"/>
    <property type="match status" value="1"/>
</dbReference>
<dbReference type="SUPFAM" id="SSF50129">
    <property type="entry name" value="GroES-like"/>
    <property type="match status" value="1"/>
</dbReference>
<dbReference type="InterPro" id="IPR011032">
    <property type="entry name" value="GroES-like_sf"/>
</dbReference>
<dbReference type="GO" id="GO:0016491">
    <property type="term" value="F:oxidoreductase activity"/>
    <property type="evidence" value="ECO:0007669"/>
    <property type="project" value="InterPro"/>
</dbReference>
<sequence>MEAATVNPVDLQTRSGMYHELGWISSPEVGLGWDVVGVIDAVGEGVDGFAGGERVAALVDGVDRGPGACAEAIIVNAADLAQVPAGLDEVLAATIPLNALTARQALALLGAPNGRHLLVTGAGGAVGGYACELAVRLGFRVTGLARSSDEAFVAGTGASFIDTLPTSSTFDAALDAAAIGPEVLPSIVDDGHYVGVIPPAVPEAFRGIKSEAVMVAPDGSGLAQLLFDAANGHITPRVHATLPLEEAVTAHRLLEAGNVRGRIVLTP</sequence>
<dbReference type="Pfam" id="PF08240">
    <property type="entry name" value="ADH_N"/>
    <property type="match status" value="1"/>
</dbReference>
<dbReference type="InterPro" id="IPR052585">
    <property type="entry name" value="Lipid_raft_assoc_Zn_ADH"/>
</dbReference>
<dbReference type="EMBL" id="JAEHOI010000002">
    <property type="protein sequence ID" value="MBK0421130.1"/>
    <property type="molecule type" value="Genomic_DNA"/>
</dbReference>
<comment type="caution">
    <text evidence="2">The sequence shown here is derived from an EMBL/GenBank/DDBJ whole genome shotgun (WGS) entry which is preliminary data.</text>
</comment>
<feature type="domain" description="Enoyl reductase (ER)" evidence="1">
    <location>
        <begin position="1"/>
        <end position="265"/>
    </location>
</feature>
<organism evidence="2 3">
    <name type="scientific">Leucobacter edaphi</name>
    <dbReference type="NCBI Taxonomy" id="2796472"/>
    <lineage>
        <taxon>Bacteria</taxon>
        <taxon>Bacillati</taxon>
        <taxon>Actinomycetota</taxon>
        <taxon>Actinomycetes</taxon>
        <taxon>Micrococcales</taxon>
        <taxon>Microbacteriaceae</taxon>
        <taxon>Leucobacter</taxon>
    </lineage>
</organism>
<dbReference type="SMART" id="SM00829">
    <property type="entry name" value="PKS_ER"/>
    <property type="match status" value="1"/>
</dbReference>
<evidence type="ECO:0000313" key="3">
    <source>
        <dbReference type="Proteomes" id="UP000618733"/>
    </source>
</evidence>
<protein>
    <submittedName>
        <fullName evidence="2">Zinc-binding dehydrogenase</fullName>
    </submittedName>
</protein>
<reference evidence="2" key="1">
    <citation type="submission" date="2020-12" db="EMBL/GenBank/DDBJ databases">
        <title>Leucobacter sp. CAS2, isolated from Chromium sludge.</title>
        <authorList>
            <person name="Xu Z."/>
        </authorList>
    </citation>
    <scope>NUCLEOTIDE SEQUENCE</scope>
    <source>
        <strain evidence="2">CSA2</strain>
    </source>
</reference>
<dbReference type="Proteomes" id="UP000618733">
    <property type="component" value="Unassembled WGS sequence"/>
</dbReference>
<dbReference type="PANTHER" id="PTHR43482">
    <property type="entry name" value="PROTEIN AST1-RELATED"/>
    <property type="match status" value="1"/>
</dbReference>
<dbReference type="Gene3D" id="3.40.50.720">
    <property type="entry name" value="NAD(P)-binding Rossmann-like Domain"/>
    <property type="match status" value="1"/>
</dbReference>